<evidence type="ECO:0000313" key="1">
    <source>
        <dbReference type="EMBL" id="KIN99205.1"/>
    </source>
</evidence>
<evidence type="ECO:0000313" key="2">
    <source>
        <dbReference type="Proteomes" id="UP000054217"/>
    </source>
</evidence>
<dbReference type="HOGENOM" id="CLU_3015183_0_0_1"/>
<dbReference type="EMBL" id="KN832007">
    <property type="protein sequence ID" value="KIN99205.1"/>
    <property type="molecule type" value="Genomic_DNA"/>
</dbReference>
<accession>A0A0C3NUW2</accession>
<dbReference type="InParanoid" id="A0A0C3NUW2"/>
<proteinExistence type="predicted"/>
<sequence length="56" mass="5939">MKIDGGCQVICSCSNYCTSCPSVNCVSALKLGASGDYSQLLIDKCLTVYAFLPPAW</sequence>
<dbReference type="Proteomes" id="UP000054217">
    <property type="component" value="Unassembled WGS sequence"/>
</dbReference>
<reference evidence="1 2" key="1">
    <citation type="submission" date="2014-04" db="EMBL/GenBank/DDBJ databases">
        <authorList>
            <consortium name="DOE Joint Genome Institute"/>
            <person name="Kuo A."/>
            <person name="Kohler A."/>
            <person name="Costa M.D."/>
            <person name="Nagy L.G."/>
            <person name="Floudas D."/>
            <person name="Copeland A."/>
            <person name="Barry K.W."/>
            <person name="Cichocki N."/>
            <person name="Veneault-Fourrey C."/>
            <person name="LaButti K."/>
            <person name="Lindquist E.A."/>
            <person name="Lipzen A."/>
            <person name="Lundell T."/>
            <person name="Morin E."/>
            <person name="Murat C."/>
            <person name="Sun H."/>
            <person name="Tunlid A."/>
            <person name="Henrissat B."/>
            <person name="Grigoriev I.V."/>
            <person name="Hibbett D.S."/>
            <person name="Martin F."/>
            <person name="Nordberg H.P."/>
            <person name="Cantor M.N."/>
            <person name="Hua S.X."/>
        </authorList>
    </citation>
    <scope>NUCLEOTIDE SEQUENCE [LARGE SCALE GENOMIC DNA]</scope>
    <source>
        <strain evidence="1 2">Marx 270</strain>
    </source>
</reference>
<dbReference type="AlphaFoldDB" id="A0A0C3NUW2"/>
<name>A0A0C3NUW2_PISTI</name>
<organism evidence="1 2">
    <name type="scientific">Pisolithus tinctorius Marx 270</name>
    <dbReference type="NCBI Taxonomy" id="870435"/>
    <lineage>
        <taxon>Eukaryota</taxon>
        <taxon>Fungi</taxon>
        <taxon>Dikarya</taxon>
        <taxon>Basidiomycota</taxon>
        <taxon>Agaricomycotina</taxon>
        <taxon>Agaricomycetes</taxon>
        <taxon>Agaricomycetidae</taxon>
        <taxon>Boletales</taxon>
        <taxon>Sclerodermatineae</taxon>
        <taxon>Pisolithaceae</taxon>
        <taxon>Pisolithus</taxon>
    </lineage>
</organism>
<keyword evidence="2" id="KW-1185">Reference proteome</keyword>
<reference evidence="2" key="2">
    <citation type="submission" date="2015-01" db="EMBL/GenBank/DDBJ databases">
        <title>Evolutionary Origins and Diversification of the Mycorrhizal Mutualists.</title>
        <authorList>
            <consortium name="DOE Joint Genome Institute"/>
            <consortium name="Mycorrhizal Genomics Consortium"/>
            <person name="Kohler A."/>
            <person name="Kuo A."/>
            <person name="Nagy L.G."/>
            <person name="Floudas D."/>
            <person name="Copeland A."/>
            <person name="Barry K.W."/>
            <person name="Cichocki N."/>
            <person name="Veneault-Fourrey C."/>
            <person name="LaButti K."/>
            <person name="Lindquist E.A."/>
            <person name="Lipzen A."/>
            <person name="Lundell T."/>
            <person name="Morin E."/>
            <person name="Murat C."/>
            <person name="Riley R."/>
            <person name="Ohm R."/>
            <person name="Sun H."/>
            <person name="Tunlid A."/>
            <person name="Henrissat B."/>
            <person name="Grigoriev I.V."/>
            <person name="Hibbett D.S."/>
            <person name="Martin F."/>
        </authorList>
    </citation>
    <scope>NUCLEOTIDE SEQUENCE [LARGE SCALE GENOMIC DNA]</scope>
    <source>
        <strain evidence="2">Marx 270</strain>
    </source>
</reference>
<gene>
    <name evidence="1" type="ORF">M404DRAFT_1004881</name>
</gene>
<protein>
    <submittedName>
        <fullName evidence="1">Uncharacterized protein</fullName>
    </submittedName>
</protein>